<name>I4EMJ0_9BACT</name>
<sequence>MGYAILRVTVSGRDGYVLDLTTRPGRRDVARELLRRAVQYFRQTGVELIRYRFLESPTSPEARDAWRLGFFPRKRRHHLLVKFADPALQELARNPAHWAYNTGDGEMGYWVR</sequence>
<proteinExistence type="predicted"/>
<organism evidence="1 2">
    <name type="scientific">Nitrolancea hollandica Lb</name>
    <dbReference type="NCBI Taxonomy" id="1129897"/>
    <lineage>
        <taxon>Bacteria</taxon>
        <taxon>Pseudomonadati</taxon>
        <taxon>Thermomicrobiota</taxon>
        <taxon>Thermomicrobia</taxon>
        <taxon>Sphaerobacterales</taxon>
        <taxon>Sphaerobacterineae</taxon>
        <taxon>Sphaerobacteraceae</taxon>
        <taxon>Nitrolancea</taxon>
    </lineage>
</organism>
<protein>
    <submittedName>
        <fullName evidence="1">Uncharacterized protein</fullName>
    </submittedName>
</protein>
<keyword evidence="2" id="KW-1185">Reference proteome</keyword>
<evidence type="ECO:0000313" key="1">
    <source>
        <dbReference type="EMBL" id="CCF85903.1"/>
    </source>
</evidence>
<dbReference type="Proteomes" id="UP000004221">
    <property type="component" value="Unassembled WGS sequence"/>
</dbReference>
<dbReference type="AlphaFoldDB" id="I4EMJ0"/>
<accession>I4EMJ0</accession>
<dbReference type="OrthoDB" id="5570877at2"/>
<reference evidence="1 2" key="1">
    <citation type="journal article" date="2012" name="ISME J.">
        <title>Nitrification expanded: discovery, physiology and genomics of a nitrite-oxidizing bacterium from the phylum Chloroflexi.</title>
        <authorList>
            <person name="Sorokin D.Y."/>
            <person name="Lucker S."/>
            <person name="Vejmelkova D."/>
            <person name="Kostrikina N.A."/>
            <person name="Kleerebezem R."/>
            <person name="Rijpstra W.I."/>
            <person name="Damste J.S."/>
            <person name="Le Paslier D."/>
            <person name="Muyzer G."/>
            <person name="Wagner M."/>
            <person name="van Loosdrecht M.C."/>
            <person name="Daims H."/>
        </authorList>
    </citation>
    <scope>NUCLEOTIDE SEQUENCE [LARGE SCALE GENOMIC DNA]</scope>
    <source>
        <strain evidence="2">none</strain>
    </source>
</reference>
<dbReference type="EMBL" id="CAGS01000568">
    <property type="protein sequence ID" value="CCF85903.1"/>
    <property type="molecule type" value="Genomic_DNA"/>
</dbReference>
<evidence type="ECO:0000313" key="2">
    <source>
        <dbReference type="Proteomes" id="UP000004221"/>
    </source>
</evidence>
<comment type="caution">
    <text evidence="1">The sequence shown here is derived from an EMBL/GenBank/DDBJ whole genome shotgun (WGS) entry which is preliminary data.</text>
</comment>
<gene>
    <name evidence="1" type="ORF">NITHO_610004</name>
</gene>